<feature type="transmembrane region" description="Helical" evidence="7">
    <location>
        <begin position="229"/>
        <end position="249"/>
    </location>
</feature>
<feature type="transmembrane region" description="Helical" evidence="7">
    <location>
        <begin position="329"/>
        <end position="353"/>
    </location>
</feature>
<comment type="subcellular location">
    <subcellularLocation>
        <location evidence="1">Cell membrane</location>
        <topology evidence="1">Multi-pass membrane protein</topology>
    </subcellularLocation>
</comment>
<gene>
    <name evidence="8" type="ORF">GCM10009093_03470</name>
</gene>
<sequence length="354" mass="35459">MTHTAPVQTPTSASGSRLMALLPGVALSALVALVAFGLQKLELAVLGFAWVEALVLAILLGAAIRIFWSPSARWMSGIRFSAKTVLEVAVALLGATVSGAAVAALGPWLLLAIMGVVVVAIVAGYAIGRAFGLPHAMALLVACGNAICGNSAIAAIAPTIEAEGEDVAAAIGFTAVLGIAVVLLVPVVGSLLGYNATGVGVLAGLTVYAVPQVLAAASPAGAVAIQTGAVVKLVRVLMLGPVTLVLGLMHAGHARREGRTSGKKLKLSQLVPWFIVVFLVLMGLRSLGVIPEVVLVPLDHAVTVMTVVAMAGLGLMVDPRSVARAGPRVAAVAAISALMIGGFAVATIALLGLG</sequence>
<dbReference type="EMBL" id="BAAAEJ010000003">
    <property type="protein sequence ID" value="GAA0379781.1"/>
    <property type="molecule type" value="Genomic_DNA"/>
</dbReference>
<feature type="transmembrane region" description="Helical" evidence="7">
    <location>
        <begin position="108"/>
        <end position="127"/>
    </location>
</feature>
<keyword evidence="5 7" id="KW-1133">Transmembrane helix</keyword>
<keyword evidence="4 7" id="KW-0812">Transmembrane</keyword>
<evidence type="ECO:0000256" key="4">
    <source>
        <dbReference type="ARBA" id="ARBA00022692"/>
    </source>
</evidence>
<feature type="transmembrane region" description="Helical" evidence="7">
    <location>
        <begin position="80"/>
        <end position="102"/>
    </location>
</feature>
<evidence type="ECO:0000256" key="1">
    <source>
        <dbReference type="ARBA" id="ARBA00004651"/>
    </source>
</evidence>
<feature type="transmembrane region" description="Helical" evidence="7">
    <location>
        <begin position="169"/>
        <end position="192"/>
    </location>
</feature>
<evidence type="ECO:0000256" key="7">
    <source>
        <dbReference type="SAM" id="Phobius"/>
    </source>
</evidence>
<feature type="transmembrane region" description="Helical" evidence="7">
    <location>
        <begin position="270"/>
        <end position="288"/>
    </location>
</feature>
<keyword evidence="6 7" id="KW-0472">Membrane</keyword>
<reference evidence="8 9" key="1">
    <citation type="journal article" date="2019" name="Int. J. Syst. Evol. Microbiol.">
        <title>The Global Catalogue of Microorganisms (GCM) 10K type strain sequencing project: providing services to taxonomists for standard genome sequencing and annotation.</title>
        <authorList>
            <consortium name="The Broad Institute Genomics Platform"/>
            <consortium name="The Broad Institute Genome Sequencing Center for Infectious Disease"/>
            <person name="Wu L."/>
            <person name="Ma J."/>
        </authorList>
    </citation>
    <scope>NUCLEOTIDE SEQUENCE [LARGE SCALE GENOMIC DNA]</scope>
    <source>
        <strain evidence="8 9">JCM 13476</strain>
    </source>
</reference>
<feature type="transmembrane region" description="Helical" evidence="7">
    <location>
        <begin position="300"/>
        <end position="317"/>
    </location>
</feature>
<proteinExistence type="inferred from homology"/>
<dbReference type="InterPro" id="IPR018383">
    <property type="entry name" value="UPF0324_pro"/>
</dbReference>
<dbReference type="Pfam" id="PF03601">
    <property type="entry name" value="Cons_hypoth698"/>
    <property type="match status" value="1"/>
</dbReference>
<name>A0ABN0Y1B2_9CAUL</name>
<evidence type="ECO:0000313" key="9">
    <source>
        <dbReference type="Proteomes" id="UP001500791"/>
    </source>
</evidence>
<evidence type="ECO:0000256" key="3">
    <source>
        <dbReference type="ARBA" id="ARBA00022475"/>
    </source>
</evidence>
<evidence type="ECO:0000313" key="8">
    <source>
        <dbReference type="EMBL" id="GAA0379781.1"/>
    </source>
</evidence>
<evidence type="ECO:0000256" key="6">
    <source>
        <dbReference type="ARBA" id="ARBA00023136"/>
    </source>
</evidence>
<comment type="similarity">
    <text evidence="2">Belongs to the UPF0324 family.</text>
</comment>
<protein>
    <submittedName>
        <fullName evidence="8">YeiH family protein</fullName>
    </submittedName>
</protein>
<feature type="transmembrane region" description="Helical" evidence="7">
    <location>
        <begin position="44"/>
        <end position="68"/>
    </location>
</feature>
<dbReference type="Proteomes" id="UP001500791">
    <property type="component" value="Unassembled WGS sequence"/>
</dbReference>
<accession>A0ABN0Y1B2</accession>
<dbReference type="PANTHER" id="PTHR30106">
    <property type="entry name" value="INNER MEMBRANE PROTEIN YEIH-RELATED"/>
    <property type="match status" value="1"/>
</dbReference>
<dbReference type="PANTHER" id="PTHR30106:SF2">
    <property type="entry name" value="UPF0324 INNER MEMBRANE PROTEIN YEIH"/>
    <property type="match status" value="1"/>
</dbReference>
<keyword evidence="3" id="KW-1003">Cell membrane</keyword>
<organism evidence="8 9">
    <name type="scientific">Brevundimonas terrae</name>
    <dbReference type="NCBI Taxonomy" id="363631"/>
    <lineage>
        <taxon>Bacteria</taxon>
        <taxon>Pseudomonadati</taxon>
        <taxon>Pseudomonadota</taxon>
        <taxon>Alphaproteobacteria</taxon>
        <taxon>Caulobacterales</taxon>
        <taxon>Caulobacteraceae</taxon>
        <taxon>Brevundimonas</taxon>
    </lineage>
</organism>
<feature type="transmembrane region" description="Helical" evidence="7">
    <location>
        <begin position="199"/>
        <end position="217"/>
    </location>
</feature>
<comment type="caution">
    <text evidence="8">The sequence shown here is derived from an EMBL/GenBank/DDBJ whole genome shotgun (WGS) entry which is preliminary data.</text>
</comment>
<evidence type="ECO:0000256" key="5">
    <source>
        <dbReference type="ARBA" id="ARBA00022989"/>
    </source>
</evidence>
<evidence type="ECO:0000256" key="2">
    <source>
        <dbReference type="ARBA" id="ARBA00007977"/>
    </source>
</evidence>
<feature type="transmembrane region" description="Helical" evidence="7">
    <location>
        <begin position="139"/>
        <end position="157"/>
    </location>
</feature>
<keyword evidence="9" id="KW-1185">Reference proteome</keyword>
<feature type="transmembrane region" description="Helical" evidence="7">
    <location>
        <begin position="18"/>
        <end position="38"/>
    </location>
</feature>